<evidence type="ECO:0000256" key="3">
    <source>
        <dbReference type="ARBA" id="ARBA00023098"/>
    </source>
</evidence>
<dbReference type="GO" id="GO:0004806">
    <property type="term" value="F:triacylglycerol lipase activity"/>
    <property type="evidence" value="ECO:0007669"/>
    <property type="project" value="TreeGrafter"/>
</dbReference>
<evidence type="ECO:0000313" key="7">
    <source>
        <dbReference type="Proteomes" id="UP000002320"/>
    </source>
</evidence>
<dbReference type="OrthoDB" id="438440at2759"/>
<dbReference type="AlphaFoldDB" id="B0WU81"/>
<dbReference type="GO" id="GO:0019369">
    <property type="term" value="P:arachidonate metabolic process"/>
    <property type="evidence" value="ECO:0007669"/>
    <property type="project" value="TreeGrafter"/>
</dbReference>
<feature type="transmembrane region" description="Helical" evidence="4">
    <location>
        <begin position="247"/>
        <end position="271"/>
    </location>
</feature>
<dbReference type="GO" id="GO:0005737">
    <property type="term" value="C:cytoplasm"/>
    <property type="evidence" value="ECO:0007669"/>
    <property type="project" value="TreeGrafter"/>
</dbReference>
<gene>
    <name evidence="6" type="primary">6043273</name>
    <name evidence="5" type="ORF">CpipJ_CPIJ010993</name>
</gene>
<dbReference type="GO" id="GO:0022008">
    <property type="term" value="P:neurogenesis"/>
    <property type="evidence" value="ECO:0007669"/>
    <property type="project" value="TreeGrafter"/>
</dbReference>
<dbReference type="KEGG" id="cqu:CpipJ_CPIJ010993"/>
<keyword evidence="7" id="KW-1185">Reference proteome</keyword>
<keyword evidence="2" id="KW-0442">Lipid degradation</keyword>
<dbReference type="PANTHER" id="PTHR45792">
    <property type="entry name" value="DIACYLGLYCEROL LIPASE HOMOLOG-RELATED"/>
    <property type="match status" value="1"/>
</dbReference>
<keyword evidence="4" id="KW-0472">Membrane</keyword>
<evidence type="ECO:0000256" key="4">
    <source>
        <dbReference type="SAM" id="Phobius"/>
    </source>
</evidence>
<proteinExistence type="predicted"/>
<sequence length="333" mass="36932">MYSTVSLQMPHSSLQVPSSRAFKLFAEILTSSNWFTSCLCHWYKPSCRTSCETLHRLGTVGAEFSLNTLTSTTAADSRQRLILVSVDSVLQNNTHFVQNATQNIVFVPSKKTSSNKLIIKTTTRPAPGAIHLRHRHGMKSVVFHPQTPSAAFVGGSGSNWSGHRFHKPVGMELHGPVQSRRQLRVFVENKVMPALRLFGRKWLAASDDLVFPCLFEIVFRIVWLGLISCVTSTYWSVTAECDEQAGLAVRIYLAGTLVLISVNMVLLVLLVNRSAQGCITEVQKRTLVAPLLVVKILLILPETGLNVFGTMWAFCGTIECKSEDKISQTVIEE</sequence>
<evidence type="ECO:0000256" key="1">
    <source>
        <dbReference type="ARBA" id="ARBA00022801"/>
    </source>
</evidence>
<dbReference type="GO" id="GO:0005886">
    <property type="term" value="C:plasma membrane"/>
    <property type="evidence" value="ECO:0007669"/>
    <property type="project" value="TreeGrafter"/>
</dbReference>
<keyword evidence="4" id="KW-0812">Transmembrane</keyword>
<dbReference type="EnsemblMetazoa" id="CPIJ010993-RA">
    <property type="protein sequence ID" value="CPIJ010993-PA"/>
    <property type="gene ID" value="CPIJ010993"/>
</dbReference>
<dbReference type="eggNOG" id="KOG2088">
    <property type="taxonomic scope" value="Eukaryota"/>
</dbReference>
<reference evidence="6" key="2">
    <citation type="submission" date="2021-02" db="UniProtKB">
        <authorList>
            <consortium name="EnsemblMetazoa"/>
        </authorList>
    </citation>
    <scope>IDENTIFICATION</scope>
    <source>
        <strain evidence="6">JHB</strain>
    </source>
</reference>
<reference evidence="5" key="1">
    <citation type="submission" date="2007-03" db="EMBL/GenBank/DDBJ databases">
        <title>Annotation of Culex pipiens quinquefasciatus.</title>
        <authorList>
            <consortium name="The Broad Institute Genome Sequencing Platform"/>
            <person name="Atkinson P.W."/>
            <person name="Hemingway J."/>
            <person name="Christensen B.M."/>
            <person name="Higgs S."/>
            <person name="Kodira C."/>
            <person name="Hannick L."/>
            <person name="Megy K."/>
            <person name="O'Leary S."/>
            <person name="Pearson M."/>
            <person name="Haas B.J."/>
            <person name="Mauceli E."/>
            <person name="Wortman J.R."/>
            <person name="Lee N.H."/>
            <person name="Guigo R."/>
            <person name="Stanke M."/>
            <person name="Alvarado L."/>
            <person name="Amedeo P."/>
            <person name="Antoine C.H."/>
            <person name="Arensburger P."/>
            <person name="Bidwell S.L."/>
            <person name="Crawford M."/>
            <person name="Camaro F."/>
            <person name="Devon K."/>
            <person name="Engels R."/>
            <person name="Hammond M."/>
            <person name="Howarth C."/>
            <person name="Koehrsen M."/>
            <person name="Lawson D."/>
            <person name="Montgomery P."/>
            <person name="Nene V."/>
            <person name="Nusbaum C."/>
            <person name="Puiu D."/>
            <person name="Romero-Severson J."/>
            <person name="Severson D.W."/>
            <person name="Shumway M."/>
            <person name="Sisk P."/>
            <person name="Stolte C."/>
            <person name="Zeng Q."/>
            <person name="Eisenstadt E."/>
            <person name="Fraser-Liggett C."/>
            <person name="Strausberg R."/>
            <person name="Galagan J."/>
            <person name="Birren B."/>
            <person name="Collins F.H."/>
        </authorList>
    </citation>
    <scope>NUCLEOTIDE SEQUENCE [LARGE SCALE GENOMIC DNA]</scope>
    <source>
        <strain evidence="5">JHB</strain>
    </source>
</reference>
<evidence type="ECO:0000313" key="5">
    <source>
        <dbReference type="EMBL" id="EDS34852.1"/>
    </source>
</evidence>
<evidence type="ECO:0000313" key="6">
    <source>
        <dbReference type="EnsemblMetazoa" id="CPIJ010993-PA"/>
    </source>
</evidence>
<keyword evidence="4" id="KW-1133">Transmembrane helix</keyword>
<dbReference type="EMBL" id="DS232102">
    <property type="protein sequence ID" value="EDS34852.1"/>
    <property type="molecule type" value="Genomic_DNA"/>
</dbReference>
<dbReference type="InterPro" id="IPR052214">
    <property type="entry name" value="DAG_Lipase-Related"/>
</dbReference>
<dbReference type="PANTHER" id="PTHR45792:SF2">
    <property type="entry name" value="DIACYLGLYCEROL LIPASE-BETA"/>
    <property type="match status" value="1"/>
</dbReference>
<name>B0WU81_CULQU</name>
<keyword evidence="1" id="KW-0378">Hydrolase</keyword>
<feature type="transmembrane region" description="Helical" evidence="4">
    <location>
        <begin position="292"/>
        <end position="314"/>
    </location>
</feature>
<dbReference type="GO" id="GO:0046340">
    <property type="term" value="P:diacylglycerol catabolic process"/>
    <property type="evidence" value="ECO:0007669"/>
    <property type="project" value="TreeGrafter"/>
</dbReference>
<protein>
    <submittedName>
        <fullName evidence="5 6">Neural stem cell-derived dendrite regulator</fullName>
    </submittedName>
</protein>
<dbReference type="HOGENOM" id="CLU_834850_0_0_1"/>
<dbReference type="Proteomes" id="UP000002320">
    <property type="component" value="Unassembled WGS sequence"/>
</dbReference>
<evidence type="ECO:0000256" key="2">
    <source>
        <dbReference type="ARBA" id="ARBA00022963"/>
    </source>
</evidence>
<feature type="transmembrane region" description="Helical" evidence="4">
    <location>
        <begin position="209"/>
        <end position="235"/>
    </location>
</feature>
<dbReference type="VEuPathDB" id="VectorBase:CPIJ010993"/>
<keyword evidence="3" id="KW-0443">Lipid metabolism</keyword>
<accession>B0WU81</accession>
<organism>
    <name type="scientific">Culex quinquefasciatus</name>
    <name type="common">Southern house mosquito</name>
    <name type="synonym">Culex pungens</name>
    <dbReference type="NCBI Taxonomy" id="7176"/>
    <lineage>
        <taxon>Eukaryota</taxon>
        <taxon>Metazoa</taxon>
        <taxon>Ecdysozoa</taxon>
        <taxon>Arthropoda</taxon>
        <taxon>Hexapoda</taxon>
        <taxon>Insecta</taxon>
        <taxon>Pterygota</taxon>
        <taxon>Neoptera</taxon>
        <taxon>Endopterygota</taxon>
        <taxon>Diptera</taxon>
        <taxon>Nematocera</taxon>
        <taxon>Culicoidea</taxon>
        <taxon>Culicidae</taxon>
        <taxon>Culicinae</taxon>
        <taxon>Culicini</taxon>
        <taxon>Culex</taxon>
        <taxon>Culex</taxon>
    </lineage>
</organism>
<dbReference type="InParanoid" id="B0WU81"/>
<dbReference type="VEuPathDB" id="VectorBase:CQUJHB016929"/>